<dbReference type="Proteomes" id="UP000188836">
    <property type="component" value="Unassembled WGS sequence"/>
</dbReference>
<dbReference type="GO" id="GO:0006749">
    <property type="term" value="P:glutathione metabolic process"/>
    <property type="evidence" value="ECO:0007669"/>
    <property type="project" value="TreeGrafter"/>
</dbReference>
<feature type="domain" description="Hydantoinase/oxoprolinase N-terminal" evidence="2">
    <location>
        <begin position="6"/>
        <end position="92"/>
    </location>
</feature>
<dbReference type="PANTHER" id="PTHR11365">
    <property type="entry name" value="5-OXOPROLINASE RELATED"/>
    <property type="match status" value="1"/>
</dbReference>
<organism evidence="4 5">
    <name type="scientific">Nocardia donostiensis</name>
    <dbReference type="NCBI Taxonomy" id="1538463"/>
    <lineage>
        <taxon>Bacteria</taxon>
        <taxon>Bacillati</taxon>
        <taxon>Actinomycetota</taxon>
        <taxon>Actinomycetes</taxon>
        <taxon>Mycobacteriales</taxon>
        <taxon>Nocardiaceae</taxon>
        <taxon>Nocardia</taxon>
    </lineage>
</organism>
<dbReference type="InterPro" id="IPR002821">
    <property type="entry name" value="Hydantoinase_A"/>
</dbReference>
<sequence>MAVITIDIDTGGTFTDGFIVRNEVAHTVKTLTTPHDLAVCFREVIEGAADELGITVPDMLRETVSVRYATTVGTNTVLQRRGPRLGLLTDSGSVSSSPDSGVGLFVEQEMVTAVPATGSAQARTQSLAAVRELLGQGARGLVVACSDGAGASDGCGEAALAETFAAHYPKHCLDSVPLLRAGEVCADPDQDRRKATALFNAYVHPDVADFLYRAEDYLREQGYRRPLRIVHNDGGAARVARTVAGKTYNSGPMAGLLGAREVARHYGLVNLVTLDMGGTSLDVGIVRDGEVPMLRHGRVEGIEIAFPLPDLVPLGVGGGSIAWLDGDVLRVGPYSAGARPGPACFGFGGDAPTVTDADVVLGMLRPDAFLGGSMQISVAAARRAFEPLAEALGVSVVEAAEQVSATAHRDAGERLAAELRERGVDPATVTALGFGGNGATHGAAIASAAGIGTMLVLPFAPVFSAFGASTVDIHYRHEATARAADEEALAARAMRDMRGEGIAADKVALTVDRFERDGVDWIAVEAKHTLPHVDLARRAAAPDAAAASGRTSMPIRWPGHGDLDTKVIERAGLRAGETLAGPALVDSPDTTCVVPPDWTITADELGTLRLTASTRSN</sequence>
<dbReference type="Pfam" id="PF05378">
    <property type="entry name" value="Hydant_A_N"/>
    <property type="match status" value="1"/>
</dbReference>
<dbReference type="Pfam" id="PF19278">
    <property type="entry name" value="Hydant_A_C"/>
    <property type="match status" value="1"/>
</dbReference>
<evidence type="ECO:0000259" key="1">
    <source>
        <dbReference type="Pfam" id="PF01968"/>
    </source>
</evidence>
<feature type="domain" description="Hydantoinase A/oxoprolinase" evidence="1">
    <location>
        <begin position="193"/>
        <end position="474"/>
    </location>
</feature>
<evidence type="ECO:0000259" key="2">
    <source>
        <dbReference type="Pfam" id="PF05378"/>
    </source>
</evidence>
<protein>
    <recommendedName>
        <fullName evidence="6">Hydantoinase</fullName>
    </recommendedName>
</protein>
<evidence type="ECO:0000259" key="3">
    <source>
        <dbReference type="Pfam" id="PF19278"/>
    </source>
</evidence>
<dbReference type="RefSeq" id="WP_077116736.1">
    <property type="nucleotide sequence ID" value="NZ_MUKP01000030.1"/>
</dbReference>
<comment type="caution">
    <text evidence="4">The sequence shown here is derived from an EMBL/GenBank/DDBJ whole genome shotgun (WGS) entry which is preliminary data.</text>
</comment>
<evidence type="ECO:0000313" key="4">
    <source>
        <dbReference type="EMBL" id="ONM48479.1"/>
    </source>
</evidence>
<dbReference type="PANTHER" id="PTHR11365:SF23">
    <property type="entry name" value="HYPOTHETICAL 5-OXOPROLINASE (EUROFUNG)-RELATED"/>
    <property type="match status" value="1"/>
</dbReference>
<dbReference type="AlphaFoldDB" id="A0A1V2TG33"/>
<dbReference type="GO" id="GO:0017168">
    <property type="term" value="F:5-oxoprolinase (ATP-hydrolyzing) activity"/>
    <property type="evidence" value="ECO:0007669"/>
    <property type="project" value="TreeGrafter"/>
</dbReference>
<evidence type="ECO:0008006" key="6">
    <source>
        <dbReference type="Google" id="ProtNLM"/>
    </source>
</evidence>
<dbReference type="STRING" id="1538463.B0T36_04890"/>
<evidence type="ECO:0000313" key="5">
    <source>
        <dbReference type="Proteomes" id="UP000188836"/>
    </source>
</evidence>
<proteinExistence type="predicted"/>
<dbReference type="InterPro" id="IPR045079">
    <property type="entry name" value="Oxoprolinase-like"/>
</dbReference>
<reference evidence="4 5" key="1">
    <citation type="journal article" date="2016" name="Antonie Van Leeuwenhoek">
        <title>Nocardia donostiensis sp. nov., isolated from human respiratory specimens.</title>
        <authorList>
            <person name="Ercibengoa M."/>
            <person name="Bell M."/>
            <person name="Marimon J.M."/>
            <person name="Humrighouse B."/>
            <person name="Klenk H.P."/>
            <person name="Potter G."/>
            <person name="Perez-Trallero E."/>
        </authorList>
    </citation>
    <scope>NUCLEOTIDE SEQUENCE [LARGE SCALE GENOMIC DNA]</scope>
    <source>
        <strain evidence="4 5">X1655</strain>
    </source>
</reference>
<feature type="domain" description="Acetophenone carboxylase-like C-terminal" evidence="3">
    <location>
        <begin position="563"/>
        <end position="609"/>
    </location>
</feature>
<gene>
    <name evidence="4" type="ORF">B0T46_12315</name>
</gene>
<dbReference type="OrthoDB" id="9768323at2"/>
<dbReference type="EMBL" id="MUMY01000009">
    <property type="protein sequence ID" value="ONM48479.1"/>
    <property type="molecule type" value="Genomic_DNA"/>
</dbReference>
<dbReference type="InterPro" id="IPR049517">
    <property type="entry name" value="ACX-like_C"/>
</dbReference>
<dbReference type="Pfam" id="PF01968">
    <property type="entry name" value="Hydantoinase_A"/>
    <property type="match status" value="1"/>
</dbReference>
<dbReference type="InterPro" id="IPR008040">
    <property type="entry name" value="Hydant_A_N"/>
</dbReference>
<accession>A0A1V2TG33</accession>
<keyword evidence="5" id="KW-1185">Reference proteome</keyword>
<dbReference type="GO" id="GO:0005829">
    <property type="term" value="C:cytosol"/>
    <property type="evidence" value="ECO:0007669"/>
    <property type="project" value="TreeGrafter"/>
</dbReference>
<name>A0A1V2TG33_9NOCA</name>